<organism evidence="1 2">
    <name type="scientific">Acaulospora colombiana</name>
    <dbReference type="NCBI Taxonomy" id="27376"/>
    <lineage>
        <taxon>Eukaryota</taxon>
        <taxon>Fungi</taxon>
        <taxon>Fungi incertae sedis</taxon>
        <taxon>Mucoromycota</taxon>
        <taxon>Glomeromycotina</taxon>
        <taxon>Glomeromycetes</taxon>
        <taxon>Diversisporales</taxon>
        <taxon>Acaulosporaceae</taxon>
        <taxon>Acaulospora</taxon>
    </lineage>
</organism>
<evidence type="ECO:0000313" key="1">
    <source>
        <dbReference type="EMBL" id="CAG8503101.1"/>
    </source>
</evidence>
<reference evidence="1" key="1">
    <citation type="submission" date="2021-06" db="EMBL/GenBank/DDBJ databases">
        <authorList>
            <person name="Kallberg Y."/>
            <person name="Tangrot J."/>
            <person name="Rosling A."/>
        </authorList>
    </citation>
    <scope>NUCLEOTIDE SEQUENCE</scope>
    <source>
        <strain evidence="1">CL356</strain>
    </source>
</reference>
<protein>
    <submittedName>
        <fullName evidence="1">17012_t:CDS:1</fullName>
    </submittedName>
</protein>
<dbReference type="EMBL" id="CAJVPT010003999">
    <property type="protein sequence ID" value="CAG8503101.1"/>
    <property type="molecule type" value="Genomic_DNA"/>
</dbReference>
<name>A0ACA9L0R0_9GLOM</name>
<accession>A0ACA9L0R0</accession>
<keyword evidence="2" id="KW-1185">Reference proteome</keyword>
<gene>
    <name evidence="1" type="ORF">ACOLOM_LOCUS2889</name>
</gene>
<dbReference type="Proteomes" id="UP000789525">
    <property type="component" value="Unassembled WGS sequence"/>
</dbReference>
<evidence type="ECO:0000313" key="2">
    <source>
        <dbReference type="Proteomes" id="UP000789525"/>
    </source>
</evidence>
<comment type="caution">
    <text evidence="1">The sequence shown here is derived from an EMBL/GenBank/DDBJ whole genome shotgun (WGS) entry which is preliminary data.</text>
</comment>
<sequence length="80" mass="8549">MNKAQPMPMAAFAWIGFSIASMSTVNVNMEVAMISSNRPCKIDITFSSMFTKTVAPPIGGGCDMLIKYAPNNAPKNSATM</sequence>
<proteinExistence type="predicted"/>